<accession>A0A0E9RMI0</accession>
<sequence>MLFGWHMESAWCVSPEELTAQSTHGVHAYCELPQGAAMADICAVAT</sequence>
<reference evidence="1" key="1">
    <citation type="submission" date="2014-11" db="EMBL/GenBank/DDBJ databases">
        <authorList>
            <person name="Amaro Gonzalez C."/>
        </authorList>
    </citation>
    <scope>NUCLEOTIDE SEQUENCE</scope>
</reference>
<organism evidence="1">
    <name type="scientific">Anguilla anguilla</name>
    <name type="common">European freshwater eel</name>
    <name type="synonym">Muraena anguilla</name>
    <dbReference type="NCBI Taxonomy" id="7936"/>
    <lineage>
        <taxon>Eukaryota</taxon>
        <taxon>Metazoa</taxon>
        <taxon>Chordata</taxon>
        <taxon>Craniata</taxon>
        <taxon>Vertebrata</taxon>
        <taxon>Euteleostomi</taxon>
        <taxon>Actinopterygii</taxon>
        <taxon>Neopterygii</taxon>
        <taxon>Teleostei</taxon>
        <taxon>Anguilliformes</taxon>
        <taxon>Anguillidae</taxon>
        <taxon>Anguilla</taxon>
    </lineage>
</organism>
<proteinExistence type="predicted"/>
<protein>
    <submittedName>
        <fullName evidence="1">Uncharacterized protein</fullName>
    </submittedName>
</protein>
<evidence type="ECO:0000313" key="1">
    <source>
        <dbReference type="EMBL" id="JAH29665.1"/>
    </source>
</evidence>
<dbReference type="AlphaFoldDB" id="A0A0E9RMI0"/>
<reference evidence="1" key="2">
    <citation type="journal article" date="2015" name="Fish Shellfish Immunol.">
        <title>Early steps in the European eel (Anguilla anguilla)-Vibrio vulnificus interaction in the gills: Role of the RtxA13 toxin.</title>
        <authorList>
            <person name="Callol A."/>
            <person name="Pajuelo D."/>
            <person name="Ebbesson L."/>
            <person name="Teles M."/>
            <person name="MacKenzie S."/>
            <person name="Amaro C."/>
        </authorList>
    </citation>
    <scope>NUCLEOTIDE SEQUENCE</scope>
</reference>
<name>A0A0E9RMI0_ANGAN</name>
<dbReference type="EMBL" id="GBXM01078912">
    <property type="protein sequence ID" value="JAH29665.1"/>
    <property type="molecule type" value="Transcribed_RNA"/>
</dbReference>